<sequence>MARTCCLRHVEHLYTVFNTVFSVRELSMRFSRFLFVGCLSLFSLPGLAETVSNLYQVREPVSGQSPEERTRATQAALETLVVRLTGDAKAAQGSALAGLRKDPQQIISQYGYEAGPPETLLVDFDPGTTERSLRQAGLAIWGSNRPSILGWWLLDSTEGSNLVGDGQASAEPLRRAAQHRGLPLRLPLADLSEQGVGTAKNLEGTDATPLKEASERYGADAILAVHAREEAGQWQGKWRLWLGDQREQGTATGANSEALADAVLLAVSQRLAPRFVAKPGAASGLVVQVQGMTLERYAQLLNLLEPLGGRLQSVEADRVTFEVMSSADQLRSQLSLAKLQEVPASEAAAAVPPPAAPVDAAATPAPAATPLTVPVSAPQLYFRW</sequence>
<reference evidence="1 2" key="1">
    <citation type="submission" date="2018-08" db="EMBL/GenBank/DDBJ databases">
        <title>Recombination of ecologically and evolutionarily significant loci maintains genetic cohesion in the Pseudomonas syringae species complex.</title>
        <authorList>
            <person name="Dillon M."/>
            <person name="Thakur S."/>
            <person name="Almeida R.N.D."/>
            <person name="Weir B.S."/>
            <person name="Guttman D.S."/>
        </authorList>
    </citation>
    <scope>NUCLEOTIDE SEQUENCE [LARGE SCALE GENOMIC DNA]</scope>
    <source>
        <strain evidence="1 2">ICMP 3353</strain>
    </source>
</reference>
<gene>
    <name evidence="1" type="ORF">ALQ04_04561</name>
</gene>
<accession>A0A3M4LZK3</accession>
<dbReference type="AlphaFoldDB" id="A0A3M4LZK3"/>
<name>A0A3M4LZK3_PSECI</name>
<dbReference type="Proteomes" id="UP000277236">
    <property type="component" value="Unassembled WGS sequence"/>
</dbReference>
<evidence type="ECO:0000313" key="2">
    <source>
        <dbReference type="Proteomes" id="UP000277236"/>
    </source>
</evidence>
<organism evidence="1 2">
    <name type="scientific">Pseudomonas cichorii</name>
    <dbReference type="NCBI Taxonomy" id="36746"/>
    <lineage>
        <taxon>Bacteria</taxon>
        <taxon>Pseudomonadati</taxon>
        <taxon>Pseudomonadota</taxon>
        <taxon>Gammaproteobacteria</taxon>
        <taxon>Pseudomonadales</taxon>
        <taxon>Pseudomonadaceae</taxon>
        <taxon>Pseudomonas</taxon>
    </lineage>
</organism>
<protein>
    <recommendedName>
        <fullName evidence="3">DUF2066 domain-containing protein</fullName>
    </recommendedName>
</protein>
<evidence type="ECO:0000313" key="1">
    <source>
        <dbReference type="EMBL" id="RMQ46958.1"/>
    </source>
</evidence>
<dbReference type="Pfam" id="PF09839">
    <property type="entry name" value="DUF2066"/>
    <property type="match status" value="1"/>
</dbReference>
<dbReference type="InterPro" id="IPR018642">
    <property type="entry name" value="DUF2066"/>
</dbReference>
<evidence type="ECO:0008006" key="3">
    <source>
        <dbReference type="Google" id="ProtNLM"/>
    </source>
</evidence>
<proteinExistence type="predicted"/>
<dbReference type="EMBL" id="RBRE01000039">
    <property type="protein sequence ID" value="RMQ46958.1"/>
    <property type="molecule type" value="Genomic_DNA"/>
</dbReference>
<comment type="caution">
    <text evidence="1">The sequence shown here is derived from an EMBL/GenBank/DDBJ whole genome shotgun (WGS) entry which is preliminary data.</text>
</comment>